<organism evidence="1 2">
    <name type="scientific">Hyalomma asiaticum</name>
    <name type="common">Tick</name>
    <dbReference type="NCBI Taxonomy" id="266040"/>
    <lineage>
        <taxon>Eukaryota</taxon>
        <taxon>Metazoa</taxon>
        <taxon>Ecdysozoa</taxon>
        <taxon>Arthropoda</taxon>
        <taxon>Chelicerata</taxon>
        <taxon>Arachnida</taxon>
        <taxon>Acari</taxon>
        <taxon>Parasitiformes</taxon>
        <taxon>Ixodida</taxon>
        <taxon>Ixodoidea</taxon>
        <taxon>Ixodidae</taxon>
        <taxon>Hyalomminae</taxon>
        <taxon>Hyalomma</taxon>
    </lineage>
</organism>
<evidence type="ECO:0000313" key="1">
    <source>
        <dbReference type="EMBL" id="KAH6938102.1"/>
    </source>
</evidence>
<evidence type="ECO:0000313" key="2">
    <source>
        <dbReference type="Proteomes" id="UP000821845"/>
    </source>
</evidence>
<keyword evidence="2" id="KW-1185">Reference proteome</keyword>
<dbReference type="EMBL" id="CM023482">
    <property type="protein sequence ID" value="KAH6938102.1"/>
    <property type="molecule type" value="Genomic_DNA"/>
</dbReference>
<name>A0ACB7SSH8_HYAAI</name>
<protein>
    <submittedName>
        <fullName evidence="1">Uncharacterized protein</fullName>
    </submittedName>
</protein>
<gene>
    <name evidence="1" type="ORF">HPB50_006779</name>
</gene>
<accession>A0ACB7SSH8</accession>
<comment type="caution">
    <text evidence="1">The sequence shown here is derived from an EMBL/GenBank/DDBJ whole genome shotgun (WGS) entry which is preliminary data.</text>
</comment>
<dbReference type="Proteomes" id="UP000821845">
    <property type="component" value="Chromosome 2"/>
</dbReference>
<sequence length="560" mass="61837">MPAGHSMSYGASRGNRSELHYMHQETGRFLSVPQLRRHPSPQHARDPNRVMSDPVDARCAKSPWTSTAVPNRNKMPNQLIHHRRPQAPSPRFAVHKTMRKKLVRKTDARRQQRSKSRPSSRSKRRSPSPAPAISPTVIPESSSDESVMAKSARRLLPELNRKGPSPARSCKPITRSKATPTTASGRKPTFSRQSTSREHHRDAEPPKRHANSPSPPLATVLQPMQDTPGQDNYRTSFNRAACDDCDDVLSPASQAAPSSNLACLTMLPVRPVAEDSIYIPDPPPLCSSDRGELYPRTGDWVPLETPRLDKHAHFFDASGQRSVQDDRRSPTNFEVQRVPAIAGMRRNNCRQGIDAWRSQSAVSRTSSSSGCSGGGHFSGIPASSGKATRPACAALCLAAAAVLSFSVFYAITDAVISDRASTEYRGDPMTVRPEDERRLGHARNVRLYEHGPHLKIGKALWRYSSPVHRAASFCRESDGVAHAAFEGCSKRKELWDEVAALLNQRVPAVKTPDSWRNRWYKMVHAARREAARSAAEILLVAATWEASMAASLMFCGGREP</sequence>
<reference evidence="1" key="1">
    <citation type="submission" date="2020-05" db="EMBL/GenBank/DDBJ databases">
        <title>Large-scale comparative analyses of tick genomes elucidate their genetic diversity and vector capacities.</title>
        <authorList>
            <person name="Jia N."/>
            <person name="Wang J."/>
            <person name="Shi W."/>
            <person name="Du L."/>
            <person name="Sun Y."/>
            <person name="Zhan W."/>
            <person name="Jiang J."/>
            <person name="Wang Q."/>
            <person name="Zhang B."/>
            <person name="Ji P."/>
            <person name="Sakyi L.B."/>
            <person name="Cui X."/>
            <person name="Yuan T."/>
            <person name="Jiang B."/>
            <person name="Yang W."/>
            <person name="Lam T.T.-Y."/>
            <person name="Chang Q."/>
            <person name="Ding S."/>
            <person name="Wang X."/>
            <person name="Zhu J."/>
            <person name="Ruan X."/>
            <person name="Zhao L."/>
            <person name="Wei J."/>
            <person name="Que T."/>
            <person name="Du C."/>
            <person name="Cheng J."/>
            <person name="Dai P."/>
            <person name="Han X."/>
            <person name="Huang E."/>
            <person name="Gao Y."/>
            <person name="Liu J."/>
            <person name="Shao H."/>
            <person name="Ye R."/>
            <person name="Li L."/>
            <person name="Wei W."/>
            <person name="Wang X."/>
            <person name="Wang C."/>
            <person name="Yang T."/>
            <person name="Huo Q."/>
            <person name="Li W."/>
            <person name="Guo W."/>
            <person name="Chen H."/>
            <person name="Zhou L."/>
            <person name="Ni X."/>
            <person name="Tian J."/>
            <person name="Zhou Y."/>
            <person name="Sheng Y."/>
            <person name="Liu T."/>
            <person name="Pan Y."/>
            <person name="Xia L."/>
            <person name="Li J."/>
            <person name="Zhao F."/>
            <person name="Cao W."/>
        </authorList>
    </citation>
    <scope>NUCLEOTIDE SEQUENCE</scope>
    <source>
        <strain evidence="1">Hyas-2018</strain>
    </source>
</reference>
<proteinExistence type="predicted"/>